<evidence type="ECO:0000256" key="1">
    <source>
        <dbReference type="ARBA" id="ARBA00001922"/>
    </source>
</evidence>
<dbReference type="Proteomes" id="UP000309061">
    <property type="component" value="Chromosome"/>
</dbReference>
<evidence type="ECO:0000313" key="8">
    <source>
        <dbReference type="Proteomes" id="UP000309061"/>
    </source>
</evidence>
<dbReference type="SUPFAM" id="SSF52242">
    <property type="entry name" value="Cobalamin (vitamin B12)-binding domain"/>
    <property type="match status" value="1"/>
</dbReference>
<dbReference type="Gene3D" id="3.40.50.280">
    <property type="entry name" value="Cobalamin-binding domain"/>
    <property type="match status" value="1"/>
</dbReference>
<reference evidence="7 8" key="1">
    <citation type="submission" date="2019-11" db="EMBL/GenBank/DDBJ databases">
        <title>The genome sequence of Methylocystis heyeri.</title>
        <authorList>
            <person name="Oshkin I.Y."/>
            <person name="Miroshnikov K."/>
            <person name="Dedysh S.N."/>
        </authorList>
    </citation>
    <scope>NUCLEOTIDE SEQUENCE [LARGE SCALE GENOMIC DNA]</scope>
    <source>
        <strain evidence="7 8">H2</strain>
    </source>
</reference>
<keyword evidence="4" id="KW-0413">Isomerase</keyword>
<comment type="similarity">
    <text evidence="2">Belongs to the methylmalonyl-CoA mutase family.</text>
</comment>
<evidence type="ECO:0000259" key="6">
    <source>
        <dbReference type="Pfam" id="PF01642"/>
    </source>
</evidence>
<protein>
    <submittedName>
        <fullName evidence="7">Methylmalonyl-CoA mutase</fullName>
    </submittedName>
</protein>
<dbReference type="InterPro" id="IPR016176">
    <property type="entry name" value="Cbl-dep_enz_cat"/>
</dbReference>
<evidence type="ECO:0000313" key="7">
    <source>
        <dbReference type="EMBL" id="QGM44528.1"/>
    </source>
</evidence>
<organism evidence="7 8">
    <name type="scientific">Methylocystis heyeri</name>
    <dbReference type="NCBI Taxonomy" id="391905"/>
    <lineage>
        <taxon>Bacteria</taxon>
        <taxon>Pseudomonadati</taxon>
        <taxon>Pseudomonadota</taxon>
        <taxon>Alphaproteobacteria</taxon>
        <taxon>Hyphomicrobiales</taxon>
        <taxon>Methylocystaceae</taxon>
        <taxon>Methylocystis</taxon>
    </lineage>
</organism>
<dbReference type="GO" id="GO:0016866">
    <property type="term" value="F:intramolecular transferase activity"/>
    <property type="evidence" value="ECO:0007669"/>
    <property type="project" value="InterPro"/>
</dbReference>
<evidence type="ECO:0000256" key="2">
    <source>
        <dbReference type="ARBA" id="ARBA00008465"/>
    </source>
</evidence>
<keyword evidence="5" id="KW-0170">Cobalt</keyword>
<dbReference type="RefSeq" id="WP_154331541.1">
    <property type="nucleotide sequence ID" value="NZ_CP046052.1"/>
</dbReference>
<dbReference type="GO" id="GO:0031419">
    <property type="term" value="F:cobalamin binding"/>
    <property type="evidence" value="ECO:0007669"/>
    <property type="project" value="UniProtKB-KW"/>
</dbReference>
<dbReference type="EMBL" id="CP046052">
    <property type="protein sequence ID" value="QGM44528.1"/>
    <property type="molecule type" value="Genomic_DNA"/>
</dbReference>
<keyword evidence="3" id="KW-0846">Cobalamin</keyword>
<evidence type="ECO:0000256" key="5">
    <source>
        <dbReference type="ARBA" id="ARBA00023285"/>
    </source>
</evidence>
<gene>
    <name evidence="7" type="ORF">H2LOC_001800</name>
</gene>
<dbReference type="InterPro" id="IPR006099">
    <property type="entry name" value="MeMalonylCoA_mutase_a/b_cat"/>
</dbReference>
<accession>A0A6B8KDA1</accession>
<feature type="domain" description="Methylmalonyl-CoA mutase alpha/beta chain catalytic" evidence="6">
    <location>
        <begin position="67"/>
        <end position="447"/>
    </location>
</feature>
<dbReference type="Gene3D" id="3.20.20.240">
    <property type="entry name" value="Methylmalonyl-CoA mutase"/>
    <property type="match status" value="1"/>
</dbReference>
<evidence type="ECO:0000256" key="4">
    <source>
        <dbReference type="ARBA" id="ARBA00023235"/>
    </source>
</evidence>
<name>A0A6B8KDA1_9HYPH</name>
<dbReference type="AlphaFoldDB" id="A0A6B8KDA1"/>
<comment type="cofactor">
    <cofactor evidence="1">
        <name>adenosylcob(III)alamin</name>
        <dbReference type="ChEBI" id="CHEBI:18408"/>
    </cofactor>
</comment>
<dbReference type="Pfam" id="PF01642">
    <property type="entry name" value="MM_CoA_mutase"/>
    <property type="match status" value="1"/>
</dbReference>
<dbReference type="SUPFAM" id="SSF51703">
    <property type="entry name" value="Cobalamin (vitamin B12)-dependent enzymes"/>
    <property type="match status" value="1"/>
</dbReference>
<dbReference type="KEGG" id="mhey:H2LOC_001800"/>
<dbReference type="PANTHER" id="PTHR48101:SF4">
    <property type="entry name" value="METHYLMALONYL-COA MUTASE, MITOCHONDRIAL"/>
    <property type="match status" value="1"/>
</dbReference>
<dbReference type="GO" id="GO:0046872">
    <property type="term" value="F:metal ion binding"/>
    <property type="evidence" value="ECO:0007669"/>
    <property type="project" value="InterPro"/>
</dbReference>
<sequence length="621" mass="66097">MTLQDQPLASVFPQANEDQWRKAVERALKGGSFEKLVSKTYDGAEMAPLYNRVANPGPRALRQNPGPWSVLARVDLSDPEAANAQALEDLENGAAGLHLVFPGGQGAYGTAIADDGDPTLAAILEKIRLDYGIPLLMEDSPRAPNAADAIIRLLDRNHIEPSITRVSFGFDPLGALARHGFLPTPWSEERKSFAERVKRVAGAGFAYGAVAADARIVHAAGGTEAQELGFVLSAALAYLRALADAGLDIETARKLLVFRLAADADEFLGVAKFRALRRLWERVEEACGLEPAPALVHSETAWRMTTRSDPWNNLLRATIAVFSAATGGADAITVLPFTQALGAPDAFARRLARDTQLVLQDESYIHVVDDPAGGAGGFEALTDTLCERAWTAFQEIEAAGGLPSALESGAFQAKAAEAFGQRARNVARAKDKITGSNEFPNIHEAALSVVAPFSAEASEAAAPQGAPRSPLLAPRRLSEPFERLRDASDAHLAATGARPRVFLATLGPVAAFTARANFAKNFFEAGGVEATFGPETEDSAEIVRAYRESGAKLACLCSSDRIYCDAAAPVAIALNGAGAKLYLAGRPGEMEEAFRKAGVSHFIFAGCDMYDMLQRAIEEAK</sequence>
<dbReference type="InterPro" id="IPR036724">
    <property type="entry name" value="Cobalamin-bd_sf"/>
</dbReference>
<evidence type="ECO:0000256" key="3">
    <source>
        <dbReference type="ARBA" id="ARBA00022628"/>
    </source>
</evidence>
<proteinExistence type="inferred from homology"/>
<dbReference type="PANTHER" id="PTHR48101">
    <property type="entry name" value="METHYLMALONYL-COA MUTASE, MITOCHONDRIAL-RELATED"/>
    <property type="match status" value="1"/>
</dbReference>
<keyword evidence="8" id="KW-1185">Reference proteome</keyword>
<dbReference type="OrthoDB" id="9762378at2"/>